<feature type="domain" description="Reverse transcriptase" evidence="8">
    <location>
        <begin position="65"/>
        <end position="223"/>
    </location>
</feature>
<evidence type="ECO:0000256" key="7">
    <source>
        <dbReference type="ARBA" id="ARBA00034120"/>
    </source>
</evidence>
<evidence type="ECO:0000313" key="9">
    <source>
        <dbReference type="EMBL" id="MCW1925946.1"/>
    </source>
</evidence>
<dbReference type="InterPro" id="IPR000477">
    <property type="entry name" value="RT_dom"/>
</dbReference>
<organism evidence="9 10">
    <name type="scientific">Luteolibacter arcticus</name>
    <dbReference type="NCBI Taxonomy" id="1581411"/>
    <lineage>
        <taxon>Bacteria</taxon>
        <taxon>Pseudomonadati</taxon>
        <taxon>Verrucomicrobiota</taxon>
        <taxon>Verrucomicrobiia</taxon>
        <taxon>Verrucomicrobiales</taxon>
        <taxon>Verrucomicrobiaceae</taxon>
        <taxon>Luteolibacter</taxon>
    </lineage>
</organism>
<evidence type="ECO:0000256" key="2">
    <source>
        <dbReference type="ARBA" id="ARBA00022695"/>
    </source>
</evidence>
<dbReference type="CDD" id="cd03487">
    <property type="entry name" value="RT_Bac_retron_II"/>
    <property type="match status" value="1"/>
</dbReference>
<evidence type="ECO:0000256" key="6">
    <source>
        <dbReference type="ARBA" id="ARBA00023118"/>
    </source>
</evidence>
<keyword evidence="3" id="KW-0479">Metal-binding</keyword>
<evidence type="ECO:0000256" key="1">
    <source>
        <dbReference type="ARBA" id="ARBA00022679"/>
    </source>
</evidence>
<dbReference type="InterPro" id="IPR000123">
    <property type="entry name" value="Reverse_transcriptase_msDNA"/>
</dbReference>
<evidence type="ECO:0000259" key="8">
    <source>
        <dbReference type="Pfam" id="PF00078"/>
    </source>
</evidence>
<evidence type="ECO:0000256" key="3">
    <source>
        <dbReference type="ARBA" id="ARBA00022723"/>
    </source>
</evidence>
<sequence length="303" mass="34074">MIARYPIEKSPLYRAGPNKLASLLGFKSGKALKAFVGDCEKSYACFQHDGRGIEHPLRKLQVAHKRLSTLLVRIEVPDYLQSGVKGRSYIGNARRHAHNAGKRAFTMDIQKFFQSASYKYVWKCFAKQFELDLDVASILTRLVVIRGHIPTGSSVSTILSFYAYRVMFDRINDCCESGGVTFSCYVDDITCSGDGATRRLAGEVKRIVRSYGLTPHPSKTKYYQPSAPKMITGAAVTKKGLRLPNKRRKAIHEDFKSLLGREVSENVEVMKNRLRGRLGEASLFEDRFKKPLKSPVLRQGSSQ</sequence>
<dbReference type="InterPro" id="IPR043502">
    <property type="entry name" value="DNA/RNA_pol_sf"/>
</dbReference>
<evidence type="ECO:0000256" key="4">
    <source>
        <dbReference type="ARBA" id="ARBA00022842"/>
    </source>
</evidence>
<accession>A0ABT3GR45</accession>
<reference evidence="9 10" key="1">
    <citation type="submission" date="2022-10" db="EMBL/GenBank/DDBJ databases">
        <title>Luteolibacter arcticus strain CCTCC AB 2014275, whole genome shotgun sequencing project.</title>
        <authorList>
            <person name="Zhao G."/>
            <person name="Shen L."/>
        </authorList>
    </citation>
    <scope>NUCLEOTIDE SEQUENCE [LARGE SCALE GENOMIC DNA]</scope>
    <source>
        <strain evidence="9 10">CCTCC AB 2014275</strain>
    </source>
</reference>
<dbReference type="RefSeq" id="WP_264490055.1">
    <property type="nucleotide sequence ID" value="NZ_JAPDDT010000019.1"/>
</dbReference>
<dbReference type="EMBL" id="JAPDDT010000019">
    <property type="protein sequence ID" value="MCW1925946.1"/>
    <property type="molecule type" value="Genomic_DNA"/>
</dbReference>
<protein>
    <submittedName>
        <fullName evidence="9">Reverse transcriptase family protein</fullName>
    </submittedName>
</protein>
<dbReference type="SUPFAM" id="SSF56672">
    <property type="entry name" value="DNA/RNA polymerases"/>
    <property type="match status" value="1"/>
</dbReference>
<gene>
    <name evidence="9" type="ORF">OKA05_25530</name>
</gene>
<keyword evidence="5 9" id="KW-0695">RNA-directed DNA polymerase</keyword>
<keyword evidence="2" id="KW-0548">Nucleotidyltransferase</keyword>
<comment type="caution">
    <text evidence="9">The sequence shown here is derived from an EMBL/GenBank/DDBJ whole genome shotgun (WGS) entry which is preliminary data.</text>
</comment>
<keyword evidence="4" id="KW-0460">Magnesium</keyword>
<dbReference type="Proteomes" id="UP001320876">
    <property type="component" value="Unassembled WGS sequence"/>
</dbReference>
<dbReference type="Pfam" id="PF00078">
    <property type="entry name" value="RVT_1"/>
    <property type="match status" value="1"/>
</dbReference>
<keyword evidence="10" id="KW-1185">Reference proteome</keyword>
<name>A0ABT3GR45_9BACT</name>
<keyword evidence="1" id="KW-0808">Transferase</keyword>
<keyword evidence="6" id="KW-0051">Antiviral defense</keyword>
<evidence type="ECO:0000256" key="5">
    <source>
        <dbReference type="ARBA" id="ARBA00022918"/>
    </source>
</evidence>
<evidence type="ECO:0000313" key="10">
    <source>
        <dbReference type="Proteomes" id="UP001320876"/>
    </source>
</evidence>
<comment type="similarity">
    <text evidence="7">Belongs to the bacterial reverse transcriptase family.</text>
</comment>
<dbReference type="GO" id="GO:0003964">
    <property type="term" value="F:RNA-directed DNA polymerase activity"/>
    <property type="evidence" value="ECO:0007669"/>
    <property type="project" value="UniProtKB-KW"/>
</dbReference>
<proteinExistence type="inferred from homology"/>